<evidence type="ECO:0000256" key="1">
    <source>
        <dbReference type="ARBA" id="ARBA00009865"/>
    </source>
</evidence>
<organism evidence="9 10">
    <name type="scientific">Galbibacter marinus</name>
    <dbReference type="NCBI Taxonomy" id="555500"/>
    <lineage>
        <taxon>Bacteria</taxon>
        <taxon>Pseudomonadati</taxon>
        <taxon>Bacteroidota</taxon>
        <taxon>Flavobacteriia</taxon>
        <taxon>Flavobacteriales</taxon>
        <taxon>Flavobacteriaceae</taxon>
        <taxon>Galbibacter</taxon>
    </lineage>
</organism>
<protein>
    <submittedName>
        <fullName evidence="9">Beta-xylosidase</fullName>
    </submittedName>
</protein>
<evidence type="ECO:0000256" key="5">
    <source>
        <dbReference type="ARBA" id="ARBA00023295"/>
    </source>
</evidence>
<dbReference type="PATRIC" id="fig|555500.3.peg.684"/>
<feature type="active site" description="Proton donor" evidence="6">
    <location>
        <position position="212"/>
    </location>
</feature>
<dbReference type="eggNOG" id="COG3507">
    <property type="taxonomic scope" value="Bacteria"/>
</dbReference>
<dbReference type="PANTHER" id="PTHR43772">
    <property type="entry name" value="ENDO-1,4-BETA-XYLANASE"/>
    <property type="match status" value="1"/>
</dbReference>
<keyword evidence="3 8" id="KW-0378">Hydrolase</keyword>
<gene>
    <name evidence="9" type="ORF">I215_03303</name>
</gene>
<dbReference type="RefSeq" id="WP_008990536.1">
    <property type="nucleotide sequence ID" value="NZ_AMSG01000002.1"/>
</dbReference>
<comment type="similarity">
    <text evidence="1 8">Belongs to the glycosyl hydrolase 43 family.</text>
</comment>
<dbReference type="GO" id="GO:0045493">
    <property type="term" value="P:xylan catabolic process"/>
    <property type="evidence" value="ECO:0007669"/>
    <property type="project" value="UniProtKB-KW"/>
</dbReference>
<dbReference type="GO" id="GO:0004553">
    <property type="term" value="F:hydrolase activity, hydrolyzing O-glycosyl compounds"/>
    <property type="evidence" value="ECO:0007669"/>
    <property type="project" value="InterPro"/>
</dbReference>
<reference evidence="9 10" key="1">
    <citation type="journal article" date="2012" name="J. Bacteriol.">
        <title>Genome Sequence of Galbibacter marinum Type Strain ck-I2-15.</title>
        <authorList>
            <person name="Lai Q."/>
            <person name="Li C."/>
            <person name="Shao Z."/>
        </authorList>
    </citation>
    <scope>NUCLEOTIDE SEQUENCE [LARGE SCALE GENOMIC DNA]</scope>
    <source>
        <strain evidence="10">ck-I2-15</strain>
    </source>
</reference>
<evidence type="ECO:0000313" key="9">
    <source>
        <dbReference type="EMBL" id="EKF56517.1"/>
    </source>
</evidence>
<dbReference type="PANTHER" id="PTHR43772:SF2">
    <property type="entry name" value="PUTATIVE (AFU_ORTHOLOGUE AFUA_2G04480)-RELATED"/>
    <property type="match status" value="1"/>
</dbReference>
<keyword evidence="4" id="KW-0119">Carbohydrate metabolism</keyword>
<evidence type="ECO:0000256" key="2">
    <source>
        <dbReference type="ARBA" id="ARBA00022651"/>
    </source>
</evidence>
<dbReference type="Proteomes" id="UP000007364">
    <property type="component" value="Unassembled WGS sequence"/>
</dbReference>
<feature type="active site" description="Proton acceptor" evidence="6">
    <location>
        <position position="36"/>
    </location>
</feature>
<dbReference type="Gene3D" id="2.115.10.20">
    <property type="entry name" value="Glycosyl hydrolase domain, family 43"/>
    <property type="match status" value="1"/>
</dbReference>
<dbReference type="Pfam" id="PF04616">
    <property type="entry name" value="Glyco_hydro_43"/>
    <property type="match status" value="1"/>
</dbReference>
<evidence type="ECO:0000313" key="10">
    <source>
        <dbReference type="Proteomes" id="UP000007364"/>
    </source>
</evidence>
<feature type="site" description="Important for catalytic activity, responsible for pKa modulation of the active site Glu and correct orientation of both the proton donor and substrate" evidence="7">
    <location>
        <position position="166"/>
    </location>
</feature>
<evidence type="ECO:0000256" key="8">
    <source>
        <dbReference type="RuleBase" id="RU361187"/>
    </source>
</evidence>
<dbReference type="STRING" id="555500.I215_03303"/>
<comment type="caution">
    <text evidence="9">The sequence shown here is derived from an EMBL/GenBank/DDBJ whole genome shotgun (WGS) entry which is preliminary data.</text>
</comment>
<evidence type="ECO:0000256" key="4">
    <source>
        <dbReference type="ARBA" id="ARBA00023277"/>
    </source>
</evidence>
<dbReference type="InterPro" id="IPR023296">
    <property type="entry name" value="Glyco_hydro_beta-prop_sf"/>
</dbReference>
<evidence type="ECO:0000256" key="7">
    <source>
        <dbReference type="PIRSR" id="PIRSR606710-2"/>
    </source>
</evidence>
<keyword evidence="10" id="KW-1185">Reference proteome</keyword>
<name>K2QNM8_9FLAO</name>
<dbReference type="EMBL" id="AMSG01000002">
    <property type="protein sequence ID" value="EKF56517.1"/>
    <property type="molecule type" value="Genomic_DNA"/>
</dbReference>
<accession>K2QNM8</accession>
<dbReference type="InterPro" id="IPR006710">
    <property type="entry name" value="Glyco_hydro_43"/>
</dbReference>
<dbReference type="SUPFAM" id="SSF75005">
    <property type="entry name" value="Arabinanase/levansucrase/invertase"/>
    <property type="match status" value="1"/>
</dbReference>
<dbReference type="AlphaFoldDB" id="K2QNM8"/>
<dbReference type="CDD" id="cd18618">
    <property type="entry name" value="GH43_Xsa43E-like"/>
    <property type="match status" value="1"/>
</dbReference>
<dbReference type="InterPro" id="IPR052176">
    <property type="entry name" value="Glycosyl_Hydrlase_43_Enz"/>
</dbReference>
<keyword evidence="2" id="KW-0858">Xylan degradation</keyword>
<keyword evidence="5 8" id="KW-0326">Glycosidase</keyword>
<dbReference type="OrthoDB" id="9763933at2"/>
<sequence length="323" mass="36090">MTFKINLFGIVLIAVAMVPQLSISQNPIITDVFTADPAPLVYNDTLYLYTSHDTASVASTNYEMKDWLVFSTTDMKKWTNHGPKLSPKTFSWATGDAYAAQCVERDGKFYFYVSTFHKDSEVSKGGAAIGVAVADSPLGPFKDAIGKALIVNEMTTDNPHGWDDIDPTVFVDDNGQAYMYWGNGSCKWVKLKDNMTEVDGEINYLNPENFIEGPWLYKRNDLYYLVYASKGESREAIDYCTSDSPEGPWEYQGVLSDSAPNSFTIHPGIINYKGKDYFFYHNGVLPTGGSYRRSIAADYMYYNEDGTIKKVVQTDQGVDAIAN</sequence>
<evidence type="ECO:0000256" key="6">
    <source>
        <dbReference type="PIRSR" id="PIRSR606710-1"/>
    </source>
</evidence>
<keyword evidence="2" id="KW-0624">Polysaccharide degradation</keyword>
<proteinExistence type="inferred from homology"/>
<evidence type="ECO:0000256" key="3">
    <source>
        <dbReference type="ARBA" id="ARBA00022801"/>
    </source>
</evidence>